<dbReference type="AlphaFoldDB" id="A0A1H2LGD7"/>
<dbReference type="STRING" id="419479.SAMN04488563_6048"/>
<evidence type="ECO:0000313" key="2">
    <source>
        <dbReference type="Proteomes" id="UP000182977"/>
    </source>
</evidence>
<organism evidence="1 2">
    <name type="scientific">Jiangella alkaliphila</name>
    <dbReference type="NCBI Taxonomy" id="419479"/>
    <lineage>
        <taxon>Bacteria</taxon>
        <taxon>Bacillati</taxon>
        <taxon>Actinomycetota</taxon>
        <taxon>Actinomycetes</taxon>
        <taxon>Jiangellales</taxon>
        <taxon>Jiangellaceae</taxon>
        <taxon>Jiangella</taxon>
    </lineage>
</organism>
<dbReference type="PANTHER" id="PTHR30143">
    <property type="entry name" value="ACID HYDRATASE"/>
    <property type="match status" value="1"/>
</dbReference>
<dbReference type="PANTHER" id="PTHR30143:SF0">
    <property type="entry name" value="2-KETO-4-PENTENOATE HYDRATASE"/>
    <property type="match status" value="1"/>
</dbReference>
<dbReference type="GO" id="GO:0008684">
    <property type="term" value="F:2-oxopent-4-enoate hydratase activity"/>
    <property type="evidence" value="ECO:0007669"/>
    <property type="project" value="TreeGrafter"/>
</dbReference>
<dbReference type="SUPFAM" id="SSF56529">
    <property type="entry name" value="FAH"/>
    <property type="match status" value="1"/>
</dbReference>
<reference evidence="2" key="1">
    <citation type="submission" date="2016-10" db="EMBL/GenBank/DDBJ databases">
        <authorList>
            <person name="Varghese N."/>
            <person name="Submissions S."/>
        </authorList>
    </citation>
    <scope>NUCLEOTIDE SEQUENCE [LARGE SCALE GENOMIC DNA]</scope>
    <source>
        <strain evidence="2">DSM 45079</strain>
    </source>
</reference>
<name>A0A1H2LGD7_9ACTN</name>
<dbReference type="EMBL" id="LT629791">
    <property type="protein sequence ID" value="SDU79688.1"/>
    <property type="molecule type" value="Genomic_DNA"/>
</dbReference>
<sequence>MAESNPKLLRALEAQLAVRQAALDSGAMRIGWKLGLGDRERIGGGPVVGYLTSLTVLPSGSRCSVAAYAVPRADVEIAVRFKRAVDPDGGLDEVRAAAGSFTVALELCDLGGSDDPAAILAANLFHRAVLFGPWTPGFPRRAAHAGATIDGAVLAQGRARRDLDHLLLCAARLLADLGEGFRTGDVVIMGSIVEVAVHNGQQVSARIDGCGSVHVDLA</sequence>
<evidence type="ECO:0000313" key="1">
    <source>
        <dbReference type="EMBL" id="SDU79688.1"/>
    </source>
</evidence>
<gene>
    <name evidence="1" type="ORF">SAMN04488563_6048</name>
</gene>
<keyword evidence="2" id="KW-1185">Reference proteome</keyword>
<dbReference type="Gene3D" id="3.90.850.10">
    <property type="entry name" value="Fumarylacetoacetase-like, C-terminal domain"/>
    <property type="match status" value="1"/>
</dbReference>
<dbReference type="GO" id="GO:0005737">
    <property type="term" value="C:cytoplasm"/>
    <property type="evidence" value="ECO:0007669"/>
    <property type="project" value="TreeGrafter"/>
</dbReference>
<proteinExistence type="predicted"/>
<dbReference type="InterPro" id="IPR036663">
    <property type="entry name" value="Fumarylacetoacetase_C_sf"/>
</dbReference>
<dbReference type="Proteomes" id="UP000182977">
    <property type="component" value="Chromosome I"/>
</dbReference>
<protein>
    <submittedName>
        <fullName evidence="1">2-keto-4-pentenoate hydratase</fullName>
    </submittedName>
</protein>
<dbReference type="OrthoDB" id="9792137at2"/>
<dbReference type="InterPro" id="IPR050772">
    <property type="entry name" value="Hydratase-Decarb/MhpD_sf"/>
</dbReference>
<dbReference type="RefSeq" id="WP_046769599.1">
    <property type="nucleotide sequence ID" value="NZ_KQ061236.1"/>
</dbReference>
<accession>A0A1H2LGD7</accession>